<feature type="region of interest" description="Disordered" evidence="1">
    <location>
        <begin position="49"/>
        <end position="69"/>
    </location>
</feature>
<evidence type="ECO:0008006" key="5">
    <source>
        <dbReference type="Google" id="ProtNLM"/>
    </source>
</evidence>
<protein>
    <recommendedName>
        <fullName evidence="5">DUF4190 domain-containing protein</fullName>
    </recommendedName>
</protein>
<organism evidence="3 4">
    <name type="scientific">Paenibacillus turicensis</name>
    <dbReference type="NCBI Taxonomy" id="160487"/>
    <lineage>
        <taxon>Bacteria</taxon>
        <taxon>Bacillati</taxon>
        <taxon>Bacillota</taxon>
        <taxon>Bacilli</taxon>
        <taxon>Bacillales</taxon>
        <taxon>Paenibacillaceae</taxon>
        <taxon>Paenibacillus</taxon>
    </lineage>
</organism>
<sequence>MDDFEKNNGKQQEHLAGKSSGESNNRIDFPRKTNQEEYAAEIYPTQRVEDQRQVYSDNDRDNVDTDSMDAGKTTGYVGVGIGIASLFMWSLVLGPVAAVLGLVAFNQGRKTSGGWAIGLGALSVLSYFLLPMGR</sequence>
<proteinExistence type="predicted"/>
<feature type="transmembrane region" description="Helical" evidence="2">
    <location>
        <begin position="112"/>
        <end position="130"/>
    </location>
</feature>
<accession>A0ABS4FP39</accession>
<evidence type="ECO:0000256" key="1">
    <source>
        <dbReference type="SAM" id="MobiDB-lite"/>
    </source>
</evidence>
<comment type="caution">
    <text evidence="3">The sequence shown here is derived from an EMBL/GenBank/DDBJ whole genome shotgun (WGS) entry which is preliminary data.</text>
</comment>
<dbReference type="RefSeq" id="WP_210088023.1">
    <property type="nucleotide sequence ID" value="NZ_JAGGKG010000003.1"/>
</dbReference>
<evidence type="ECO:0000256" key="2">
    <source>
        <dbReference type="SAM" id="Phobius"/>
    </source>
</evidence>
<dbReference type="PANTHER" id="PTHR40040:SF1">
    <property type="entry name" value="MEMBRANE PROTEIN"/>
    <property type="match status" value="1"/>
</dbReference>
<dbReference type="PANTHER" id="PTHR40040">
    <property type="entry name" value="SMALL HYDROPHOBIC PROTEIN-RELATED"/>
    <property type="match status" value="1"/>
</dbReference>
<evidence type="ECO:0000313" key="3">
    <source>
        <dbReference type="EMBL" id="MBP1904344.1"/>
    </source>
</evidence>
<keyword evidence="4" id="KW-1185">Reference proteome</keyword>
<feature type="compositionally biased region" description="Basic and acidic residues" evidence="1">
    <location>
        <begin position="1"/>
        <end position="16"/>
    </location>
</feature>
<dbReference type="Proteomes" id="UP001519272">
    <property type="component" value="Unassembled WGS sequence"/>
</dbReference>
<feature type="region of interest" description="Disordered" evidence="1">
    <location>
        <begin position="1"/>
        <end position="33"/>
    </location>
</feature>
<evidence type="ECO:0000313" key="4">
    <source>
        <dbReference type="Proteomes" id="UP001519272"/>
    </source>
</evidence>
<dbReference type="EMBL" id="JAGGKG010000003">
    <property type="protein sequence ID" value="MBP1904344.1"/>
    <property type="molecule type" value="Genomic_DNA"/>
</dbReference>
<reference evidence="3 4" key="1">
    <citation type="submission" date="2021-03" db="EMBL/GenBank/DDBJ databases">
        <title>Genomic Encyclopedia of Type Strains, Phase IV (KMG-IV): sequencing the most valuable type-strain genomes for metagenomic binning, comparative biology and taxonomic classification.</title>
        <authorList>
            <person name="Goeker M."/>
        </authorList>
    </citation>
    <scope>NUCLEOTIDE SEQUENCE [LARGE SCALE GENOMIC DNA]</scope>
    <source>
        <strain evidence="3 4">DSM 14349</strain>
    </source>
</reference>
<feature type="transmembrane region" description="Helical" evidence="2">
    <location>
        <begin position="76"/>
        <end position="105"/>
    </location>
</feature>
<gene>
    <name evidence="3" type="ORF">J2Z32_000961</name>
</gene>
<name>A0ABS4FP39_9BACL</name>
<feature type="compositionally biased region" description="Basic and acidic residues" evidence="1">
    <location>
        <begin position="49"/>
        <end position="63"/>
    </location>
</feature>
<keyword evidence="2" id="KW-1133">Transmembrane helix</keyword>
<keyword evidence="2" id="KW-0812">Transmembrane</keyword>
<keyword evidence="2" id="KW-0472">Membrane</keyword>
<dbReference type="InterPro" id="IPR055338">
    <property type="entry name" value="YqfX-like"/>
</dbReference>